<accession>A0A3B0ZSI0</accession>
<organism evidence="1">
    <name type="scientific">hydrothermal vent metagenome</name>
    <dbReference type="NCBI Taxonomy" id="652676"/>
    <lineage>
        <taxon>unclassified sequences</taxon>
        <taxon>metagenomes</taxon>
        <taxon>ecological metagenomes</taxon>
    </lineage>
</organism>
<dbReference type="InterPro" id="IPR042268">
    <property type="entry name" value="BamC_C"/>
</dbReference>
<dbReference type="EMBL" id="UOFT01000039">
    <property type="protein sequence ID" value="VAW94651.1"/>
    <property type="molecule type" value="Genomic_DNA"/>
</dbReference>
<dbReference type="InterPro" id="IPR010653">
    <property type="entry name" value="NlpB/DapX"/>
</dbReference>
<sequence>MSVFTKSYQIILLGLFVVTISACSSTPKEDEGYKGIYDAKTTSDYSLDVPPDLVSPSVSNALVIPGVANSGASFSEYSNTNTASTSSRVLPKTTSGVRFVRDGGLFWLEINSAPDDVWQQVRTFFMDLGFSFVTESPVNGLLETNWLENRSDVPTGWVASMLGGLFSTGKMDKYRIRLERSDKDNVSLLFITHQGLEEQSAGGYYAETELVIKWLPRESDPELEAEMLQRFLVFRGVAKARAKQIVSKKKKVERAKLIKGSDDSSYTLEVSEIFPRTWRRISIALDRMGLVVEDRDRSKGLYYIKTTEAFVHGDNHEPGWFESLFASKTEQLKIAQLQLKVDDLGDTTRITILNDADEQDKSKTGLFILEKLKTHL</sequence>
<evidence type="ECO:0008006" key="2">
    <source>
        <dbReference type="Google" id="ProtNLM"/>
    </source>
</evidence>
<dbReference type="Pfam" id="PF06804">
    <property type="entry name" value="Lipoprotein_18"/>
    <property type="match status" value="1"/>
</dbReference>
<dbReference type="Gene3D" id="3.30.310.170">
    <property type="entry name" value="Outer membrane protein assembly factor BamC"/>
    <property type="match status" value="1"/>
</dbReference>
<reference evidence="1" key="1">
    <citation type="submission" date="2018-06" db="EMBL/GenBank/DDBJ databases">
        <authorList>
            <person name="Zhirakovskaya E."/>
        </authorList>
    </citation>
    <scope>NUCLEOTIDE SEQUENCE</scope>
</reference>
<protein>
    <recommendedName>
        <fullName evidence="2">Outer membrane protein assembly factor BamC</fullName>
    </recommendedName>
</protein>
<name>A0A3B0ZSI0_9ZZZZ</name>
<proteinExistence type="predicted"/>
<dbReference type="PROSITE" id="PS51257">
    <property type="entry name" value="PROKAR_LIPOPROTEIN"/>
    <property type="match status" value="1"/>
</dbReference>
<gene>
    <name evidence="1" type="ORF">MNBD_GAMMA23-2342</name>
</gene>
<evidence type="ECO:0000313" key="1">
    <source>
        <dbReference type="EMBL" id="VAW94651.1"/>
    </source>
</evidence>
<dbReference type="AlphaFoldDB" id="A0A3B0ZSI0"/>